<feature type="domain" description="Ysc84 actin-binding" evidence="2">
    <location>
        <begin position="94"/>
        <end position="172"/>
    </location>
</feature>
<reference evidence="3 4" key="1">
    <citation type="submission" date="2019-08" db="EMBL/GenBank/DDBJ databases">
        <title>Hyperibacter terrae gen. nov., sp. nov. and Hyperibacter viscosus sp. nov., two new members in the family Rhodospirillaceae isolated from the rhizosphere of Hypericum perforatum.</title>
        <authorList>
            <person name="Noviana Z."/>
        </authorList>
    </citation>
    <scope>NUCLEOTIDE SEQUENCE [LARGE SCALE GENOMIC DNA]</scope>
    <source>
        <strain evidence="3 4">R5913</strain>
    </source>
</reference>
<evidence type="ECO:0000313" key="3">
    <source>
        <dbReference type="EMBL" id="QEX15582.1"/>
    </source>
</evidence>
<keyword evidence="1" id="KW-0732">Signal</keyword>
<gene>
    <name evidence="3" type="ORF">FRZ44_08690</name>
</gene>
<evidence type="ECO:0000259" key="2">
    <source>
        <dbReference type="Pfam" id="PF04366"/>
    </source>
</evidence>
<dbReference type="Pfam" id="PF04366">
    <property type="entry name" value="Ysc84"/>
    <property type="match status" value="1"/>
</dbReference>
<dbReference type="EMBL" id="CP042906">
    <property type="protein sequence ID" value="QEX15582.1"/>
    <property type="molecule type" value="Genomic_DNA"/>
</dbReference>
<name>A0A5J6MDY2_9PROT</name>
<dbReference type="Proteomes" id="UP000326202">
    <property type="component" value="Chromosome"/>
</dbReference>
<accession>A0A5J6MDY2</accession>
<organism evidence="3 4">
    <name type="scientific">Hypericibacter terrae</name>
    <dbReference type="NCBI Taxonomy" id="2602015"/>
    <lineage>
        <taxon>Bacteria</taxon>
        <taxon>Pseudomonadati</taxon>
        <taxon>Pseudomonadota</taxon>
        <taxon>Alphaproteobacteria</taxon>
        <taxon>Rhodospirillales</taxon>
        <taxon>Dongiaceae</taxon>
        <taxon>Hypericibacter</taxon>
    </lineage>
</organism>
<dbReference type="RefSeq" id="WP_225308543.1">
    <property type="nucleotide sequence ID" value="NZ_CP042906.1"/>
</dbReference>
<keyword evidence="4" id="KW-1185">Reference proteome</keyword>
<sequence length="177" mass="18432">MMGKRILGLVAALLAVATISSAALAWDPAAEKKAHDTIAMFKRTDPSIQSFFDKAYGYAVFPEITKGAIGIGGARGEGTVFEGGKAIGSTVMSQVTIGLQLGGQTYSEIIFFQNKAALDAFTKGNYEFSANASAIAAKEGASKTANYNMGVAIFTAGTEGLMFEASVGGQKFSYTPK</sequence>
<dbReference type="InterPro" id="IPR007461">
    <property type="entry name" value="Ysc84_actin-binding"/>
</dbReference>
<evidence type="ECO:0000313" key="4">
    <source>
        <dbReference type="Proteomes" id="UP000326202"/>
    </source>
</evidence>
<protein>
    <recommendedName>
        <fullName evidence="2">Ysc84 actin-binding domain-containing protein</fullName>
    </recommendedName>
</protein>
<evidence type="ECO:0000256" key="1">
    <source>
        <dbReference type="SAM" id="SignalP"/>
    </source>
</evidence>
<feature type="signal peptide" evidence="1">
    <location>
        <begin position="1"/>
        <end position="25"/>
    </location>
</feature>
<dbReference type="KEGG" id="htq:FRZ44_08690"/>
<proteinExistence type="predicted"/>
<feature type="chain" id="PRO_5023906789" description="Ysc84 actin-binding domain-containing protein" evidence="1">
    <location>
        <begin position="26"/>
        <end position="177"/>
    </location>
</feature>
<dbReference type="AlphaFoldDB" id="A0A5J6MDY2"/>